<accession>A0A0E9PKY6</accession>
<reference evidence="1" key="1">
    <citation type="submission" date="2014-11" db="EMBL/GenBank/DDBJ databases">
        <authorList>
            <person name="Amaro Gonzalez C."/>
        </authorList>
    </citation>
    <scope>NUCLEOTIDE SEQUENCE</scope>
</reference>
<dbReference type="EMBL" id="GBXM01104079">
    <property type="protein sequence ID" value="JAH04498.1"/>
    <property type="molecule type" value="Transcribed_RNA"/>
</dbReference>
<proteinExistence type="predicted"/>
<evidence type="ECO:0000313" key="1">
    <source>
        <dbReference type="EMBL" id="JAH04498.1"/>
    </source>
</evidence>
<name>A0A0E9PKY6_ANGAN</name>
<protein>
    <submittedName>
        <fullName evidence="1">Uncharacterized protein</fullName>
    </submittedName>
</protein>
<sequence length="32" mass="3658">MDICHECKGEKLVGSGKANIQFLLKTERKMFC</sequence>
<organism evidence="1">
    <name type="scientific">Anguilla anguilla</name>
    <name type="common">European freshwater eel</name>
    <name type="synonym">Muraena anguilla</name>
    <dbReference type="NCBI Taxonomy" id="7936"/>
    <lineage>
        <taxon>Eukaryota</taxon>
        <taxon>Metazoa</taxon>
        <taxon>Chordata</taxon>
        <taxon>Craniata</taxon>
        <taxon>Vertebrata</taxon>
        <taxon>Euteleostomi</taxon>
        <taxon>Actinopterygii</taxon>
        <taxon>Neopterygii</taxon>
        <taxon>Teleostei</taxon>
        <taxon>Anguilliformes</taxon>
        <taxon>Anguillidae</taxon>
        <taxon>Anguilla</taxon>
    </lineage>
</organism>
<reference evidence="1" key="2">
    <citation type="journal article" date="2015" name="Fish Shellfish Immunol.">
        <title>Early steps in the European eel (Anguilla anguilla)-Vibrio vulnificus interaction in the gills: Role of the RtxA13 toxin.</title>
        <authorList>
            <person name="Callol A."/>
            <person name="Pajuelo D."/>
            <person name="Ebbesson L."/>
            <person name="Teles M."/>
            <person name="MacKenzie S."/>
            <person name="Amaro C."/>
        </authorList>
    </citation>
    <scope>NUCLEOTIDE SEQUENCE</scope>
</reference>
<dbReference type="AlphaFoldDB" id="A0A0E9PKY6"/>